<name>A0A378RNP3_MYROD</name>
<dbReference type="Gene3D" id="3.40.50.2300">
    <property type="match status" value="1"/>
</dbReference>
<dbReference type="PANTHER" id="PTHR37299:SF1">
    <property type="entry name" value="STAGE 0 SPORULATION PROTEIN A HOMOLOG"/>
    <property type="match status" value="1"/>
</dbReference>
<dbReference type="SMART" id="SM00448">
    <property type="entry name" value="REC"/>
    <property type="match status" value="1"/>
</dbReference>
<dbReference type="SMART" id="SM00850">
    <property type="entry name" value="LytTR"/>
    <property type="match status" value="1"/>
</dbReference>
<dbReference type="Proteomes" id="UP000255024">
    <property type="component" value="Unassembled WGS sequence"/>
</dbReference>
<proteinExistence type="predicted"/>
<dbReference type="AlphaFoldDB" id="A0A378RNP3"/>
<keyword evidence="5" id="KW-1185">Reference proteome</keyword>
<keyword evidence="1" id="KW-0597">Phosphoprotein</keyword>
<dbReference type="Pfam" id="PF04397">
    <property type="entry name" value="LytTR"/>
    <property type="match status" value="1"/>
</dbReference>
<dbReference type="InterPro" id="IPR007492">
    <property type="entry name" value="LytTR_DNA-bd_dom"/>
</dbReference>
<evidence type="ECO:0000313" key="4">
    <source>
        <dbReference type="EMBL" id="STZ27777.1"/>
    </source>
</evidence>
<evidence type="ECO:0000259" key="3">
    <source>
        <dbReference type="PROSITE" id="PS50930"/>
    </source>
</evidence>
<dbReference type="PROSITE" id="PS50110">
    <property type="entry name" value="RESPONSE_REGULATORY"/>
    <property type="match status" value="1"/>
</dbReference>
<organism evidence="4 5">
    <name type="scientific">Myroides odoratus</name>
    <name type="common">Flavobacterium odoratum</name>
    <dbReference type="NCBI Taxonomy" id="256"/>
    <lineage>
        <taxon>Bacteria</taxon>
        <taxon>Pseudomonadati</taxon>
        <taxon>Bacteroidota</taxon>
        <taxon>Flavobacteriia</taxon>
        <taxon>Flavobacteriales</taxon>
        <taxon>Flavobacteriaceae</taxon>
        <taxon>Myroides</taxon>
    </lineage>
</organism>
<feature type="domain" description="Response regulatory" evidence="2">
    <location>
        <begin position="5"/>
        <end position="118"/>
    </location>
</feature>
<accession>A0A378RNP3</accession>
<dbReference type="EMBL" id="UGQL01000001">
    <property type="protein sequence ID" value="STZ27777.1"/>
    <property type="molecule type" value="Genomic_DNA"/>
</dbReference>
<feature type="modified residue" description="4-aspartylphosphate" evidence="1">
    <location>
        <position position="58"/>
    </location>
</feature>
<evidence type="ECO:0000313" key="5">
    <source>
        <dbReference type="Proteomes" id="UP000255024"/>
    </source>
</evidence>
<dbReference type="FunFam" id="3.40.50.2300:FF:000361">
    <property type="entry name" value="Two-component system response regulator"/>
    <property type="match status" value="1"/>
</dbReference>
<dbReference type="InterPro" id="IPR046947">
    <property type="entry name" value="LytR-like"/>
</dbReference>
<evidence type="ECO:0000256" key="1">
    <source>
        <dbReference type="PROSITE-ProRule" id="PRU00169"/>
    </source>
</evidence>
<dbReference type="Gene3D" id="2.40.50.1020">
    <property type="entry name" value="LytTr DNA-binding domain"/>
    <property type="match status" value="1"/>
</dbReference>
<dbReference type="SUPFAM" id="SSF52172">
    <property type="entry name" value="CheY-like"/>
    <property type="match status" value="1"/>
</dbReference>
<dbReference type="InterPro" id="IPR011006">
    <property type="entry name" value="CheY-like_superfamily"/>
</dbReference>
<feature type="domain" description="HTH LytTR-type" evidence="3">
    <location>
        <begin position="142"/>
        <end position="249"/>
    </location>
</feature>
<dbReference type="GO" id="GO:0000156">
    <property type="term" value="F:phosphorelay response regulator activity"/>
    <property type="evidence" value="ECO:0007669"/>
    <property type="project" value="InterPro"/>
</dbReference>
<sequence>MKVKKIVIIEDEKPNSDRLKRLLIELRPDIEILAILDSVKGAINWFSQHLAPDLVMMDVRLADGISFEIFNQVKIECPVVFTTAYDEYAVKAFKYNSIDYLLKPIEKDELELALNKFESQMLRPSIENLLQYIQPKEYRTRFLLPYRDSYKTVLIHEVAFFYSELNITYAKLYTGEKEVIPQTLENLELQLNPKEFFRTNRKYIVHLNAIQKVHNYFNGKLKIDLKNNPQEEVLISREKKPLFKTWMDY</sequence>
<dbReference type="GO" id="GO:0003677">
    <property type="term" value="F:DNA binding"/>
    <property type="evidence" value="ECO:0007669"/>
    <property type="project" value="InterPro"/>
</dbReference>
<dbReference type="PANTHER" id="PTHR37299">
    <property type="entry name" value="TRANSCRIPTIONAL REGULATOR-RELATED"/>
    <property type="match status" value="1"/>
</dbReference>
<dbReference type="InterPro" id="IPR001789">
    <property type="entry name" value="Sig_transdc_resp-reg_receiver"/>
</dbReference>
<reference evidence="4 5" key="1">
    <citation type="submission" date="2018-06" db="EMBL/GenBank/DDBJ databases">
        <authorList>
            <consortium name="Pathogen Informatics"/>
            <person name="Doyle S."/>
        </authorList>
    </citation>
    <scope>NUCLEOTIDE SEQUENCE [LARGE SCALE GENOMIC DNA]</scope>
    <source>
        <strain evidence="4 5">NCTC11179</strain>
    </source>
</reference>
<evidence type="ECO:0000259" key="2">
    <source>
        <dbReference type="PROSITE" id="PS50110"/>
    </source>
</evidence>
<gene>
    <name evidence="4" type="primary">yehT_3</name>
    <name evidence="4" type="ORF">NCTC11179_01313</name>
</gene>
<protein>
    <submittedName>
        <fullName evidence="4">Probable transcriptional regulatory protein YehT</fullName>
    </submittedName>
</protein>
<dbReference type="Pfam" id="PF00072">
    <property type="entry name" value="Response_reg"/>
    <property type="match status" value="1"/>
</dbReference>
<dbReference type="RefSeq" id="WP_115090648.1">
    <property type="nucleotide sequence ID" value="NZ_CP068107.1"/>
</dbReference>
<dbReference type="PROSITE" id="PS50930">
    <property type="entry name" value="HTH_LYTTR"/>
    <property type="match status" value="1"/>
</dbReference>